<sequence length="87" mass="9459">MIDFTGQPWLPPVRDASGPVALADLPPVDDRYLDELRLEPGALLRVAEQLAAQTFALVGDEVTFTARGPVGVRRWRGRLGRPGVVPV</sequence>
<name>A0ABS4ZDY5_9ACTN</name>
<organism evidence="1 2">
    <name type="scientific">Microlunatus capsulatus</name>
    <dbReference type="NCBI Taxonomy" id="99117"/>
    <lineage>
        <taxon>Bacteria</taxon>
        <taxon>Bacillati</taxon>
        <taxon>Actinomycetota</taxon>
        <taxon>Actinomycetes</taxon>
        <taxon>Propionibacteriales</taxon>
        <taxon>Propionibacteriaceae</taxon>
        <taxon>Microlunatus</taxon>
    </lineage>
</organism>
<dbReference type="EMBL" id="JAGIOB010000001">
    <property type="protein sequence ID" value="MBP2419025.1"/>
    <property type="molecule type" value="Genomic_DNA"/>
</dbReference>
<evidence type="ECO:0000313" key="1">
    <source>
        <dbReference type="EMBL" id="MBP2419025.1"/>
    </source>
</evidence>
<keyword evidence="2" id="KW-1185">Reference proteome</keyword>
<protein>
    <submittedName>
        <fullName evidence="1">Uncharacterized protein</fullName>
    </submittedName>
</protein>
<gene>
    <name evidence="1" type="ORF">JOF54_003947</name>
</gene>
<reference evidence="1 2" key="1">
    <citation type="submission" date="2021-03" db="EMBL/GenBank/DDBJ databases">
        <title>Sequencing the genomes of 1000 actinobacteria strains.</title>
        <authorList>
            <person name="Klenk H.-P."/>
        </authorList>
    </citation>
    <scope>NUCLEOTIDE SEQUENCE [LARGE SCALE GENOMIC DNA]</scope>
    <source>
        <strain evidence="1 2">DSM 12936</strain>
    </source>
</reference>
<proteinExistence type="predicted"/>
<dbReference type="RefSeq" id="WP_210059087.1">
    <property type="nucleotide sequence ID" value="NZ_BAAAMH010000011.1"/>
</dbReference>
<accession>A0ABS4ZDY5</accession>
<dbReference type="Proteomes" id="UP000758168">
    <property type="component" value="Unassembled WGS sequence"/>
</dbReference>
<comment type="caution">
    <text evidence="1">The sequence shown here is derived from an EMBL/GenBank/DDBJ whole genome shotgun (WGS) entry which is preliminary data.</text>
</comment>
<evidence type="ECO:0000313" key="2">
    <source>
        <dbReference type="Proteomes" id="UP000758168"/>
    </source>
</evidence>